<dbReference type="AlphaFoldDB" id="A0A1M4WZZ9"/>
<dbReference type="InterPro" id="IPR029016">
    <property type="entry name" value="GAF-like_dom_sf"/>
</dbReference>
<protein>
    <recommendedName>
        <fullName evidence="3">GAF domain-containing protein</fullName>
    </recommendedName>
</protein>
<sequence>MKVNLIYNGLIKSGYFFILCDTEGYIIKLIYDDHLANYFKKINLVEGASLRLEDSGTNAINLAMEYKSRVEICGEDHYCELLKNWYCTAMPIINYNDTAIIAYLDMSCVNYSNINNQSLVLKNIVTQIEKYLSLKHEINYVLGKLIYVDEG</sequence>
<evidence type="ECO:0008006" key="3">
    <source>
        <dbReference type="Google" id="ProtNLM"/>
    </source>
</evidence>
<reference evidence="1 2" key="1">
    <citation type="submission" date="2016-11" db="EMBL/GenBank/DDBJ databases">
        <authorList>
            <person name="Jaros S."/>
            <person name="Januszkiewicz K."/>
            <person name="Wedrychowicz H."/>
        </authorList>
    </citation>
    <scope>NUCLEOTIDE SEQUENCE [LARGE SCALE GENOMIC DNA]</scope>
    <source>
        <strain evidence="1 2">DSM 17918</strain>
    </source>
</reference>
<evidence type="ECO:0000313" key="1">
    <source>
        <dbReference type="EMBL" id="SHE86841.1"/>
    </source>
</evidence>
<name>A0A1M4WZZ9_9THEO</name>
<proteinExistence type="predicted"/>
<evidence type="ECO:0000313" key="2">
    <source>
        <dbReference type="Proteomes" id="UP000184088"/>
    </source>
</evidence>
<dbReference type="Gene3D" id="3.30.450.40">
    <property type="match status" value="1"/>
</dbReference>
<accession>A0A1M4WZZ9</accession>
<organism evidence="1 2">
    <name type="scientific">Caldanaerobius fijiensis DSM 17918</name>
    <dbReference type="NCBI Taxonomy" id="1121256"/>
    <lineage>
        <taxon>Bacteria</taxon>
        <taxon>Bacillati</taxon>
        <taxon>Bacillota</taxon>
        <taxon>Clostridia</taxon>
        <taxon>Thermoanaerobacterales</taxon>
        <taxon>Thermoanaerobacteraceae</taxon>
        <taxon>Caldanaerobius</taxon>
    </lineage>
</organism>
<dbReference type="Proteomes" id="UP000184088">
    <property type="component" value="Unassembled WGS sequence"/>
</dbReference>
<gene>
    <name evidence="1" type="ORF">SAMN02746089_00912</name>
</gene>
<keyword evidence="2" id="KW-1185">Reference proteome</keyword>
<dbReference type="STRING" id="1121256.SAMN02746089_00912"/>
<dbReference type="EMBL" id="FQVH01000007">
    <property type="protein sequence ID" value="SHE86841.1"/>
    <property type="molecule type" value="Genomic_DNA"/>
</dbReference>